<dbReference type="InterPro" id="IPR000883">
    <property type="entry name" value="Cyt_C_Oxase_1"/>
</dbReference>
<evidence type="ECO:0000256" key="19">
    <source>
        <dbReference type="ARBA" id="ARBA00047816"/>
    </source>
</evidence>
<evidence type="ECO:0000256" key="11">
    <source>
        <dbReference type="ARBA" id="ARBA00022723"/>
    </source>
</evidence>
<comment type="catalytic activity">
    <reaction evidence="19 21">
        <text>4 Fe(II)-[cytochrome c] + O2 + 8 H(+)(in) = 4 Fe(III)-[cytochrome c] + 2 H2O + 4 H(+)(out)</text>
        <dbReference type="Rhea" id="RHEA:11436"/>
        <dbReference type="Rhea" id="RHEA-COMP:10350"/>
        <dbReference type="Rhea" id="RHEA-COMP:14399"/>
        <dbReference type="ChEBI" id="CHEBI:15377"/>
        <dbReference type="ChEBI" id="CHEBI:15378"/>
        <dbReference type="ChEBI" id="CHEBI:15379"/>
        <dbReference type="ChEBI" id="CHEBI:29033"/>
        <dbReference type="ChEBI" id="CHEBI:29034"/>
        <dbReference type="EC" id="7.1.1.9"/>
    </reaction>
</comment>
<dbReference type="GO" id="GO:0046872">
    <property type="term" value="F:metal ion binding"/>
    <property type="evidence" value="ECO:0007669"/>
    <property type="project" value="UniProtKB-KW"/>
</dbReference>
<dbReference type="EMBL" id="QGKS01000251">
    <property type="protein sequence ID" value="PWR13951.1"/>
    <property type="molecule type" value="Genomic_DNA"/>
</dbReference>
<proteinExistence type="inferred from homology"/>
<evidence type="ECO:0000256" key="3">
    <source>
        <dbReference type="ARBA" id="ARBA00009578"/>
    </source>
</evidence>
<feature type="transmembrane region" description="Helical" evidence="21">
    <location>
        <begin position="248"/>
        <end position="269"/>
    </location>
</feature>
<dbReference type="AlphaFoldDB" id="A0A317DGY0"/>
<keyword evidence="13 20" id="KW-0249">Electron transport</keyword>
<dbReference type="InterPro" id="IPR014241">
    <property type="entry name" value="Cyt_c_oxidase_su1_bac"/>
</dbReference>
<evidence type="ECO:0000256" key="12">
    <source>
        <dbReference type="ARBA" id="ARBA00022967"/>
    </source>
</evidence>
<feature type="transmembrane region" description="Helical" evidence="21">
    <location>
        <begin position="368"/>
        <end position="392"/>
    </location>
</feature>
<evidence type="ECO:0000256" key="22">
    <source>
        <dbReference type="SAM" id="MobiDB-lite"/>
    </source>
</evidence>
<protein>
    <recommendedName>
        <fullName evidence="5 21">Cytochrome c oxidase subunit 1</fullName>
        <ecNumber evidence="4 21">7.1.1.9</ecNumber>
    </recommendedName>
</protein>
<comment type="function">
    <text evidence="18 21">Cytochrome c oxidase is the component of the respiratory chain that catalyzes the reduction of oxygen to water. Subunits 1-3 form the functional core of the enzyme complex. CO I is the catalytic subunit of the enzyme. Electrons originating in cytochrome c are transferred via the copper A center of subunit 2 and heme A of subunit 1 to the bimetallic center formed by heme A3 and copper B.</text>
</comment>
<evidence type="ECO:0000256" key="1">
    <source>
        <dbReference type="ARBA" id="ARBA00004651"/>
    </source>
</evidence>
<evidence type="ECO:0000259" key="23">
    <source>
        <dbReference type="PROSITE" id="PS50855"/>
    </source>
</evidence>
<dbReference type="GO" id="GO:0015990">
    <property type="term" value="P:electron transport coupled proton transport"/>
    <property type="evidence" value="ECO:0007669"/>
    <property type="project" value="InterPro"/>
</dbReference>
<dbReference type="PANTHER" id="PTHR10422">
    <property type="entry name" value="CYTOCHROME C OXIDASE SUBUNIT 1"/>
    <property type="match status" value="1"/>
</dbReference>
<evidence type="ECO:0000256" key="2">
    <source>
        <dbReference type="ARBA" id="ARBA00004673"/>
    </source>
</evidence>
<feature type="region of interest" description="Disordered" evidence="22">
    <location>
        <begin position="1"/>
        <end position="52"/>
    </location>
</feature>
<gene>
    <name evidence="24" type="primary">ctaD</name>
    <name evidence="24" type="ORF">DKT69_18460</name>
</gene>
<dbReference type="PROSITE" id="PS50855">
    <property type="entry name" value="COX1"/>
    <property type="match status" value="1"/>
</dbReference>
<sequence>MDRQRPDGQAGQRDAPTAGRCRGTARPHRVPAVAGVGRGGEAMSTTTTPPPGVSAQDLARLAEHWAERPSLRGWFSTVDHKRIGRRYLVTAGFFFVLAGLSALVMRTQLARPEAGVVSPQEYNQLFSMHGTAMIFLFATPMLFGFGNFLVPLMIGSRDMAFPRLNAFGYWVFLFAGLFMWASLPFGAAPNNGWFAYAPLNQEQHNPGLHMDVYALGLLFLGISTTAASINFIVTALKLRAPGMSLNRVPLFVWAIVATAFMVIFALPALNADNLMLFLDRRFGTHFFDPSAGGNVLLWQHLFWIFGHPDVYIIVMPALGIVSAVLPAFTRRGVVGYPLIVLSIVSISIISFGVWVHHMFATGLPQLSYSFFSAASTIITIPSGIQIFAWLATMLLGRLVLRVPLLFVIGFVVTFVLGGFTGAMFAVTAFDQQVTDSYFVVAHFHYVLIGGAVFPMLAGIYYWLPKITGRMYHERLGRWAFWLVFAGMHVTFFPMHLYGLFGMPRRVYTYRSEPGWDGWNLVSTLGSYLLAVGLLLVLVGVVHAVRRGRPAPPDPWEGDSLEWSTASPPEPYNFPALPRVHSLHPAWDERTAESLGAGATADRILSDGRRTLVTSELDAHPERAVQMPESTLKPLVLAGALLIFFTSMLLAWYPAAAVAALAVVATIAVWLWPPRRPDEELGVTG</sequence>
<evidence type="ECO:0000256" key="15">
    <source>
        <dbReference type="ARBA" id="ARBA00023004"/>
    </source>
</evidence>
<dbReference type="EC" id="7.1.1.9" evidence="4 21"/>
<evidence type="ECO:0000256" key="4">
    <source>
        <dbReference type="ARBA" id="ARBA00012949"/>
    </source>
</evidence>
<dbReference type="InterPro" id="IPR023616">
    <property type="entry name" value="Cyt_c_oxase-like_su1_dom"/>
</dbReference>
<feature type="transmembrane region" description="Helical" evidence="21">
    <location>
        <begin position="441"/>
        <end position="463"/>
    </location>
</feature>
<dbReference type="FunFam" id="1.20.210.10:FF:000006">
    <property type="entry name" value="Cytochrome c oxidase subunit 1"/>
    <property type="match status" value="1"/>
</dbReference>
<evidence type="ECO:0000256" key="21">
    <source>
        <dbReference type="RuleBase" id="RU363061"/>
    </source>
</evidence>
<keyword evidence="10 20" id="KW-0812">Transmembrane</keyword>
<evidence type="ECO:0000256" key="5">
    <source>
        <dbReference type="ARBA" id="ARBA00015947"/>
    </source>
</evidence>
<dbReference type="InterPro" id="IPR023615">
    <property type="entry name" value="Cyt_c_Oxase_su1_BS"/>
</dbReference>
<dbReference type="GO" id="GO:0022904">
    <property type="term" value="P:respiratory electron transport chain"/>
    <property type="evidence" value="ECO:0007669"/>
    <property type="project" value="TreeGrafter"/>
</dbReference>
<dbReference type="GO" id="GO:0006119">
    <property type="term" value="P:oxidative phosphorylation"/>
    <property type="evidence" value="ECO:0007669"/>
    <property type="project" value="UniProtKB-UniPathway"/>
</dbReference>
<dbReference type="PRINTS" id="PR01165">
    <property type="entry name" value="CYCOXIDASEI"/>
</dbReference>
<evidence type="ECO:0000256" key="13">
    <source>
        <dbReference type="ARBA" id="ARBA00022982"/>
    </source>
</evidence>
<evidence type="ECO:0000256" key="6">
    <source>
        <dbReference type="ARBA" id="ARBA00022448"/>
    </source>
</evidence>
<dbReference type="UniPathway" id="UPA00705"/>
<feature type="transmembrane region" description="Helical" evidence="21">
    <location>
        <begin position="404"/>
        <end position="429"/>
    </location>
</feature>
<keyword evidence="11 21" id="KW-0479">Metal-binding</keyword>
<feature type="domain" description="Cytochrome oxidase subunit I profile" evidence="23">
    <location>
        <begin position="68"/>
        <end position="580"/>
    </location>
</feature>
<evidence type="ECO:0000256" key="16">
    <source>
        <dbReference type="ARBA" id="ARBA00023008"/>
    </source>
</evidence>
<keyword evidence="7 21" id="KW-1003">Cell membrane</keyword>
<evidence type="ECO:0000313" key="25">
    <source>
        <dbReference type="Proteomes" id="UP000246050"/>
    </source>
</evidence>
<reference evidence="24 25" key="1">
    <citation type="submission" date="2018-05" db="EMBL/GenBank/DDBJ databases">
        <title>Micromonosporas from Atacama Desert.</title>
        <authorList>
            <person name="Carro L."/>
            <person name="Golinska P."/>
            <person name="Klenk H.-P."/>
            <person name="Goodfellow M."/>
        </authorList>
    </citation>
    <scope>NUCLEOTIDE SEQUENCE [LARGE SCALE GENOMIC DNA]</scope>
    <source>
        <strain evidence="24 25">4G51</strain>
    </source>
</reference>
<evidence type="ECO:0000256" key="7">
    <source>
        <dbReference type="ARBA" id="ARBA00022475"/>
    </source>
</evidence>
<feature type="transmembrane region" description="Helical" evidence="21">
    <location>
        <begin position="475"/>
        <end position="500"/>
    </location>
</feature>
<feature type="transmembrane region" description="Helical" evidence="21">
    <location>
        <begin position="520"/>
        <end position="541"/>
    </location>
</feature>
<dbReference type="PROSITE" id="PS00077">
    <property type="entry name" value="COX1_CUB"/>
    <property type="match status" value="1"/>
</dbReference>
<keyword evidence="16 21" id="KW-0186">Copper</keyword>
<dbReference type="InterPro" id="IPR036927">
    <property type="entry name" value="Cyt_c_oxase-like_su1_sf"/>
</dbReference>
<evidence type="ECO:0000256" key="8">
    <source>
        <dbReference type="ARBA" id="ARBA00022617"/>
    </source>
</evidence>
<dbReference type="PANTHER" id="PTHR10422:SF18">
    <property type="entry name" value="CYTOCHROME C OXIDASE SUBUNIT 1"/>
    <property type="match status" value="1"/>
</dbReference>
<evidence type="ECO:0000256" key="9">
    <source>
        <dbReference type="ARBA" id="ARBA00022660"/>
    </source>
</evidence>
<feature type="transmembrane region" description="Helical" evidence="21">
    <location>
        <begin position="212"/>
        <end position="236"/>
    </location>
</feature>
<feature type="transmembrane region" description="Helical" evidence="21">
    <location>
        <begin position="125"/>
        <end position="154"/>
    </location>
</feature>
<dbReference type="Pfam" id="PF00115">
    <property type="entry name" value="COX1"/>
    <property type="match status" value="1"/>
</dbReference>
<comment type="similarity">
    <text evidence="3 20">Belongs to the heme-copper respiratory oxidase family.</text>
</comment>
<feature type="transmembrane region" description="Helical" evidence="21">
    <location>
        <begin position="310"/>
        <end position="328"/>
    </location>
</feature>
<comment type="caution">
    <text evidence="24">The sequence shown here is derived from an EMBL/GenBank/DDBJ whole genome shotgun (WGS) entry which is preliminary data.</text>
</comment>
<keyword evidence="12" id="KW-1278">Translocase</keyword>
<keyword evidence="17 21" id="KW-0472">Membrane</keyword>
<dbReference type="NCBIfam" id="TIGR02891">
    <property type="entry name" value="CtaD_CoxA"/>
    <property type="match status" value="1"/>
</dbReference>
<feature type="transmembrane region" description="Helical" evidence="21">
    <location>
        <begin position="166"/>
        <end position="183"/>
    </location>
</feature>
<dbReference type="GO" id="GO:0004129">
    <property type="term" value="F:cytochrome-c oxidase activity"/>
    <property type="evidence" value="ECO:0007669"/>
    <property type="project" value="UniProtKB-EC"/>
</dbReference>
<keyword evidence="9 20" id="KW-0679">Respiratory chain</keyword>
<accession>A0A317DGY0</accession>
<comment type="pathway">
    <text evidence="2 21">Energy metabolism; oxidative phosphorylation.</text>
</comment>
<comment type="subcellular location">
    <subcellularLocation>
        <location evidence="1 21">Cell membrane</location>
        <topology evidence="1 21">Multi-pass membrane protein</topology>
    </subcellularLocation>
</comment>
<feature type="transmembrane region" description="Helical" evidence="21">
    <location>
        <begin position="654"/>
        <end position="671"/>
    </location>
</feature>
<feature type="transmembrane region" description="Helical" evidence="21">
    <location>
        <begin position="335"/>
        <end position="356"/>
    </location>
</feature>
<keyword evidence="8 20" id="KW-0349">Heme</keyword>
<evidence type="ECO:0000256" key="20">
    <source>
        <dbReference type="RuleBase" id="RU000370"/>
    </source>
</evidence>
<organism evidence="24 25">
    <name type="scientific">Micromonospora sicca</name>
    <dbReference type="NCBI Taxonomy" id="2202420"/>
    <lineage>
        <taxon>Bacteria</taxon>
        <taxon>Bacillati</taxon>
        <taxon>Actinomycetota</taxon>
        <taxon>Actinomycetes</taxon>
        <taxon>Micromonosporales</taxon>
        <taxon>Micromonosporaceae</taxon>
        <taxon>Micromonospora</taxon>
    </lineage>
</organism>
<feature type="transmembrane region" description="Helical" evidence="21">
    <location>
        <begin position="87"/>
        <end position="105"/>
    </location>
</feature>
<evidence type="ECO:0000256" key="18">
    <source>
        <dbReference type="ARBA" id="ARBA00025218"/>
    </source>
</evidence>
<dbReference type="Gene3D" id="1.20.210.10">
    <property type="entry name" value="Cytochrome c oxidase-like, subunit I domain"/>
    <property type="match status" value="1"/>
</dbReference>
<dbReference type="GO" id="GO:0005886">
    <property type="term" value="C:plasma membrane"/>
    <property type="evidence" value="ECO:0007669"/>
    <property type="project" value="UniProtKB-SubCell"/>
</dbReference>
<keyword evidence="6 20" id="KW-0813">Transport</keyword>
<name>A0A317DGY0_9ACTN</name>
<evidence type="ECO:0000313" key="24">
    <source>
        <dbReference type="EMBL" id="PWR13951.1"/>
    </source>
</evidence>
<dbReference type="SUPFAM" id="SSF81442">
    <property type="entry name" value="Cytochrome c oxidase subunit I-like"/>
    <property type="match status" value="1"/>
</dbReference>
<keyword evidence="15 21" id="KW-0408">Iron</keyword>
<dbReference type="Proteomes" id="UP000246050">
    <property type="component" value="Unassembled WGS sequence"/>
</dbReference>
<keyword evidence="14 21" id="KW-1133">Transmembrane helix</keyword>
<evidence type="ECO:0000256" key="17">
    <source>
        <dbReference type="ARBA" id="ARBA00023136"/>
    </source>
</evidence>
<evidence type="ECO:0000256" key="10">
    <source>
        <dbReference type="ARBA" id="ARBA00022692"/>
    </source>
</evidence>
<evidence type="ECO:0000256" key="14">
    <source>
        <dbReference type="ARBA" id="ARBA00022989"/>
    </source>
</evidence>
<dbReference type="GO" id="GO:0020037">
    <property type="term" value="F:heme binding"/>
    <property type="evidence" value="ECO:0007669"/>
    <property type="project" value="InterPro"/>
</dbReference>